<dbReference type="EMBL" id="CSWP01000012">
    <property type="protein sequence ID" value="CPV69869.1"/>
    <property type="molecule type" value="Genomic_DNA"/>
</dbReference>
<name>A0A0U0ZUN3_9MYCO</name>
<dbReference type="Proteomes" id="UP000045782">
    <property type="component" value="Unassembled WGS sequence"/>
</dbReference>
<gene>
    <name evidence="1" type="ORF">ERS075579_04662</name>
</gene>
<reference evidence="1 2" key="1">
    <citation type="submission" date="2015-03" db="EMBL/GenBank/DDBJ databases">
        <authorList>
            <person name="Murphy D."/>
        </authorList>
    </citation>
    <scope>NUCLEOTIDE SEQUENCE [LARGE SCALE GENOMIC DNA]</scope>
    <source>
        <strain evidence="1 2">PAP088</strain>
    </source>
</reference>
<accession>A0A0U0ZUN3</accession>
<protein>
    <submittedName>
        <fullName evidence="1">Uncharacterized protein</fullName>
    </submittedName>
</protein>
<organism evidence="1 2">
    <name type="scientific">Mycobacteroides abscessus</name>
    <dbReference type="NCBI Taxonomy" id="36809"/>
    <lineage>
        <taxon>Bacteria</taxon>
        <taxon>Bacillati</taxon>
        <taxon>Actinomycetota</taxon>
        <taxon>Actinomycetes</taxon>
        <taxon>Mycobacteriales</taxon>
        <taxon>Mycobacteriaceae</taxon>
        <taxon>Mycobacteroides</taxon>
    </lineage>
</organism>
<sequence length="98" mass="10945">MVTVDQARAAIANHGYLLSDVGAEVAGWVVVSREYAWFKHSRVYFTIVATDPDGQMWQFTVSESTEDGTEVEGEPTPVSPTIEVKSFVTFRPRLIPRI</sequence>
<dbReference type="RefSeq" id="WP_049233229.1">
    <property type="nucleotide sequence ID" value="NZ_CP014951.1"/>
</dbReference>
<dbReference type="AlphaFoldDB" id="A0A0U0ZUN3"/>
<evidence type="ECO:0000313" key="2">
    <source>
        <dbReference type="Proteomes" id="UP000045782"/>
    </source>
</evidence>
<evidence type="ECO:0000313" key="1">
    <source>
        <dbReference type="EMBL" id="CPV69869.1"/>
    </source>
</evidence>
<proteinExistence type="predicted"/>